<protein>
    <recommendedName>
        <fullName evidence="5">Glutathione peroxidase</fullName>
    </recommendedName>
</protein>
<name>A0A942E8Q8_9HYPH</name>
<dbReference type="InterPro" id="IPR029760">
    <property type="entry name" value="GPX_CS"/>
</dbReference>
<dbReference type="PRINTS" id="PR01011">
    <property type="entry name" value="GLUTPROXDASE"/>
</dbReference>
<dbReference type="FunFam" id="3.40.30.10:FF:000010">
    <property type="entry name" value="Glutathione peroxidase"/>
    <property type="match status" value="1"/>
</dbReference>
<dbReference type="AlphaFoldDB" id="A0A942E8Q8"/>
<evidence type="ECO:0000256" key="2">
    <source>
        <dbReference type="ARBA" id="ARBA00022559"/>
    </source>
</evidence>
<accession>A0A942E8Q8</accession>
<dbReference type="PANTHER" id="PTHR11592:SF78">
    <property type="entry name" value="GLUTATHIONE PEROXIDASE"/>
    <property type="match status" value="1"/>
</dbReference>
<sequence length="159" mass="17225">MSNTSATTLSDFTLPRLDGSPQPLSAYAGKLVLVVNTASRCGLTPQFEGLEALYRTYGARGLVILGFPSNQFGGQEPGSATEIAAFCAINYAVTFPMFAKIDVNGPNESPFYTWLKADHPGDIEWNFAKFLIGRDGLVAQRAVPDTTPDVLIHAIERRL</sequence>
<dbReference type="EMBL" id="JAGXTP010000002">
    <property type="protein sequence ID" value="MBS3849626.1"/>
    <property type="molecule type" value="Genomic_DNA"/>
</dbReference>
<evidence type="ECO:0000256" key="5">
    <source>
        <dbReference type="RuleBase" id="RU000499"/>
    </source>
</evidence>
<keyword evidence="3 5" id="KW-0560">Oxidoreductase</keyword>
<proteinExistence type="inferred from homology"/>
<dbReference type="GO" id="GO:0034599">
    <property type="term" value="P:cellular response to oxidative stress"/>
    <property type="evidence" value="ECO:0007669"/>
    <property type="project" value="TreeGrafter"/>
</dbReference>
<dbReference type="PANTHER" id="PTHR11592">
    <property type="entry name" value="GLUTATHIONE PEROXIDASE"/>
    <property type="match status" value="1"/>
</dbReference>
<dbReference type="InterPro" id="IPR000889">
    <property type="entry name" value="Glutathione_peroxidase"/>
</dbReference>
<dbReference type="CDD" id="cd00340">
    <property type="entry name" value="GSH_Peroxidase"/>
    <property type="match status" value="1"/>
</dbReference>
<comment type="caution">
    <text evidence="6">The sequence shown here is derived from an EMBL/GenBank/DDBJ whole genome shotgun (WGS) entry which is preliminary data.</text>
</comment>
<dbReference type="PROSITE" id="PS51355">
    <property type="entry name" value="GLUTATHIONE_PEROXID_3"/>
    <property type="match status" value="1"/>
</dbReference>
<evidence type="ECO:0000313" key="6">
    <source>
        <dbReference type="EMBL" id="MBS3849626.1"/>
    </source>
</evidence>
<dbReference type="PROSITE" id="PS00460">
    <property type="entry name" value="GLUTATHIONE_PEROXID_1"/>
    <property type="match status" value="1"/>
</dbReference>
<evidence type="ECO:0000313" key="7">
    <source>
        <dbReference type="Proteomes" id="UP000678281"/>
    </source>
</evidence>
<organism evidence="6 7">
    <name type="scientific">Devosia litorisediminis</name>
    <dbReference type="NCBI Taxonomy" id="2829817"/>
    <lineage>
        <taxon>Bacteria</taxon>
        <taxon>Pseudomonadati</taxon>
        <taxon>Pseudomonadota</taxon>
        <taxon>Alphaproteobacteria</taxon>
        <taxon>Hyphomicrobiales</taxon>
        <taxon>Devosiaceae</taxon>
        <taxon>Devosia</taxon>
    </lineage>
</organism>
<gene>
    <name evidence="6" type="ORF">KD146_13050</name>
</gene>
<keyword evidence="2 5" id="KW-0575">Peroxidase</keyword>
<dbReference type="SUPFAM" id="SSF52833">
    <property type="entry name" value="Thioredoxin-like"/>
    <property type="match status" value="1"/>
</dbReference>
<evidence type="ECO:0000256" key="3">
    <source>
        <dbReference type="ARBA" id="ARBA00023002"/>
    </source>
</evidence>
<feature type="active site" evidence="4">
    <location>
        <position position="41"/>
    </location>
</feature>
<reference evidence="6" key="1">
    <citation type="submission" date="2021-04" db="EMBL/GenBank/DDBJ databases">
        <title>Devosia litorisediminis sp. nov., isolated from a sand dune.</title>
        <authorList>
            <person name="Park S."/>
            <person name="Yoon J.-H."/>
        </authorList>
    </citation>
    <scope>NUCLEOTIDE SEQUENCE</scope>
    <source>
        <strain evidence="6">BSSL-BM10</strain>
    </source>
</reference>
<comment type="similarity">
    <text evidence="1 5">Belongs to the glutathione peroxidase family.</text>
</comment>
<evidence type="ECO:0000256" key="1">
    <source>
        <dbReference type="ARBA" id="ARBA00006926"/>
    </source>
</evidence>
<dbReference type="Pfam" id="PF00255">
    <property type="entry name" value="GSHPx"/>
    <property type="match status" value="1"/>
</dbReference>
<dbReference type="RefSeq" id="WP_212659271.1">
    <property type="nucleotide sequence ID" value="NZ_JAGXTP010000002.1"/>
</dbReference>
<dbReference type="Gene3D" id="3.40.30.10">
    <property type="entry name" value="Glutaredoxin"/>
    <property type="match status" value="1"/>
</dbReference>
<dbReference type="PROSITE" id="PS00763">
    <property type="entry name" value="GLUTATHIONE_PEROXID_2"/>
    <property type="match status" value="1"/>
</dbReference>
<dbReference type="Proteomes" id="UP000678281">
    <property type="component" value="Unassembled WGS sequence"/>
</dbReference>
<keyword evidence="7" id="KW-1185">Reference proteome</keyword>
<dbReference type="GO" id="GO:0004601">
    <property type="term" value="F:peroxidase activity"/>
    <property type="evidence" value="ECO:0007669"/>
    <property type="project" value="UniProtKB-KW"/>
</dbReference>
<dbReference type="PIRSF" id="PIRSF000303">
    <property type="entry name" value="Glutathion_perox"/>
    <property type="match status" value="1"/>
</dbReference>
<dbReference type="InterPro" id="IPR036249">
    <property type="entry name" value="Thioredoxin-like_sf"/>
</dbReference>
<evidence type="ECO:0000256" key="4">
    <source>
        <dbReference type="PIRSR" id="PIRSR000303-1"/>
    </source>
</evidence>
<dbReference type="InterPro" id="IPR029759">
    <property type="entry name" value="GPX_AS"/>
</dbReference>